<organism evidence="1 2">
    <name type="scientific">Aminipila butyrica</name>
    <dbReference type="NCBI Taxonomy" id="433296"/>
    <lineage>
        <taxon>Bacteria</taxon>
        <taxon>Bacillati</taxon>
        <taxon>Bacillota</taxon>
        <taxon>Clostridia</taxon>
        <taxon>Peptostreptococcales</taxon>
        <taxon>Anaerovoracaceae</taxon>
        <taxon>Aminipila</taxon>
    </lineage>
</organism>
<evidence type="ECO:0000313" key="1">
    <source>
        <dbReference type="EMBL" id="QIB69550.1"/>
    </source>
</evidence>
<dbReference type="SFLD" id="SFLDS00029">
    <property type="entry name" value="Radical_SAM"/>
    <property type="match status" value="1"/>
</dbReference>
<protein>
    <submittedName>
        <fullName evidence="1">Radical SAM protein</fullName>
    </submittedName>
</protein>
<dbReference type="KEGG" id="abut:Ami103574_09500"/>
<accession>A0A858BXC4</accession>
<dbReference type="RefSeq" id="WP_163066793.1">
    <property type="nucleotide sequence ID" value="NZ_CP048649.1"/>
</dbReference>
<dbReference type="GO" id="GO:0003824">
    <property type="term" value="F:catalytic activity"/>
    <property type="evidence" value="ECO:0007669"/>
    <property type="project" value="InterPro"/>
</dbReference>
<dbReference type="GO" id="GO:0051536">
    <property type="term" value="F:iron-sulfur cluster binding"/>
    <property type="evidence" value="ECO:0007669"/>
    <property type="project" value="InterPro"/>
</dbReference>
<sequence>MSDSNNLTRYSLICEKNPREIVLLRGSGCKWRRCRFCDYHLDFHPDPSLNYELNASILRQVTGQFHRLEVINSGSFSDLDSETTALLREICIHKGIHTLYVECHWLDRHHIAPFKEAFAAAGIHVEVKGGIETFDQAYRESVFCKGIDTDSPEEMARYYEQVCLLFGTTGQTQASMERDLTLGLQHFKRVCINVMTENSTSIKPDQQVIALFREYIYPKYRLEDRVDILMNNTDFGVGGSDE</sequence>
<dbReference type="Proteomes" id="UP000466848">
    <property type="component" value="Chromosome"/>
</dbReference>
<keyword evidence="2" id="KW-1185">Reference proteome</keyword>
<name>A0A858BXC4_9FIRM</name>
<dbReference type="AlphaFoldDB" id="A0A858BXC4"/>
<gene>
    <name evidence="1" type="ORF">Ami103574_09500</name>
</gene>
<dbReference type="EMBL" id="CP048649">
    <property type="protein sequence ID" value="QIB69550.1"/>
    <property type="molecule type" value="Genomic_DNA"/>
</dbReference>
<proteinExistence type="predicted"/>
<dbReference type="InterPro" id="IPR007197">
    <property type="entry name" value="rSAM"/>
</dbReference>
<evidence type="ECO:0000313" key="2">
    <source>
        <dbReference type="Proteomes" id="UP000466848"/>
    </source>
</evidence>
<reference evidence="1 2" key="1">
    <citation type="submission" date="2020-02" db="EMBL/GenBank/DDBJ databases">
        <authorList>
            <person name="Kim Y.B."/>
            <person name="Roh S.W."/>
        </authorList>
    </citation>
    <scope>NUCLEOTIDE SEQUENCE [LARGE SCALE GENOMIC DNA]</scope>
    <source>
        <strain evidence="1 2">DSM 103574</strain>
    </source>
</reference>